<keyword evidence="3" id="KW-1185">Reference proteome</keyword>
<dbReference type="PANTHER" id="PTHR33640:SF8">
    <property type="entry name" value="TRANSMEMBRANE PROTEIN"/>
    <property type="match status" value="1"/>
</dbReference>
<evidence type="ECO:0008006" key="4">
    <source>
        <dbReference type="Google" id="ProtNLM"/>
    </source>
</evidence>
<evidence type="ECO:0000313" key="2">
    <source>
        <dbReference type="EnsemblPlants" id="PGSC0003DMT400001899"/>
    </source>
</evidence>
<reference evidence="2" key="2">
    <citation type="submission" date="2015-06" db="UniProtKB">
        <authorList>
            <consortium name="EnsemblPlants"/>
        </authorList>
    </citation>
    <scope>IDENTIFICATION</scope>
    <source>
        <strain evidence="2">DM1-3 516 R44</strain>
    </source>
</reference>
<dbReference type="PANTHER" id="PTHR33640">
    <property type="entry name" value="TRANSMEMBRANE PROTEIN"/>
    <property type="match status" value="1"/>
</dbReference>
<reference evidence="3" key="1">
    <citation type="journal article" date="2011" name="Nature">
        <title>Genome sequence and analysis of the tuber crop potato.</title>
        <authorList>
            <consortium name="The Potato Genome Sequencing Consortium"/>
        </authorList>
    </citation>
    <scope>NUCLEOTIDE SEQUENCE [LARGE SCALE GENOMIC DNA]</scope>
    <source>
        <strain evidence="3">cv. DM1-3 516 R44</strain>
    </source>
</reference>
<dbReference type="eggNOG" id="ENOG502S0WV">
    <property type="taxonomic scope" value="Eukaryota"/>
</dbReference>
<keyword evidence="1" id="KW-0812">Transmembrane</keyword>
<dbReference type="Proteomes" id="UP000011115">
    <property type="component" value="Unassembled WGS sequence"/>
</dbReference>
<dbReference type="Gramene" id="PGSC0003DMT400001899">
    <property type="protein sequence ID" value="PGSC0003DMT400001899"/>
    <property type="gene ID" value="PGSC0003DMG400000716"/>
</dbReference>
<feature type="transmembrane region" description="Helical" evidence="1">
    <location>
        <begin position="26"/>
        <end position="44"/>
    </location>
</feature>
<feature type="transmembrane region" description="Helical" evidence="1">
    <location>
        <begin position="56"/>
        <end position="79"/>
    </location>
</feature>
<evidence type="ECO:0000256" key="1">
    <source>
        <dbReference type="SAM" id="Phobius"/>
    </source>
</evidence>
<name>M0ZJ98_SOLTU</name>
<organism evidence="2 3">
    <name type="scientific">Solanum tuberosum</name>
    <name type="common">Potato</name>
    <dbReference type="NCBI Taxonomy" id="4113"/>
    <lineage>
        <taxon>Eukaryota</taxon>
        <taxon>Viridiplantae</taxon>
        <taxon>Streptophyta</taxon>
        <taxon>Embryophyta</taxon>
        <taxon>Tracheophyta</taxon>
        <taxon>Spermatophyta</taxon>
        <taxon>Magnoliopsida</taxon>
        <taxon>eudicotyledons</taxon>
        <taxon>Gunneridae</taxon>
        <taxon>Pentapetalae</taxon>
        <taxon>asterids</taxon>
        <taxon>lamiids</taxon>
        <taxon>Solanales</taxon>
        <taxon>Solanaceae</taxon>
        <taxon>Solanoideae</taxon>
        <taxon>Solaneae</taxon>
        <taxon>Solanum</taxon>
    </lineage>
</organism>
<sequence length="372" mass="42966">MESLNFHNIKLEKANAMLRYKKRQRVTMFIVFCIFFTIISRFSIQLPLSTDYVKGFGVTLISPRFVFVLVNIIVIILFFKSGHSSAADNVKFDLYDEYKQKYSMNNEACCKKQRKQSILVEEANCEQSITNCEQSKKQRKLAERRLEKRIHHSHSENVLCLSHDEKKTRKVIIRSATVGCLKNIDTDSVKPTTSYPEANCEQRRILVEETNCEQSSVAERQLEKIIHRSHSENSLCLPHDEKKRMMRSATVGCLKNIDTDSVKPTTSYPEANCEQRRILVEETNCEQSSVAERQLEKIIHRSHSENSLCLPHDEKKRMMRSATVGCLKNIDTDTVKPTTSDGLSSVEFRKTVEAFIARQQRLLKEEEFSIST</sequence>
<accession>M0ZJ98</accession>
<keyword evidence="1" id="KW-1133">Transmembrane helix</keyword>
<proteinExistence type="predicted"/>
<dbReference type="HOGENOM" id="CLU_744752_0_0_1"/>
<dbReference type="EnsemblPlants" id="PGSC0003DMT400001899">
    <property type="protein sequence ID" value="PGSC0003DMT400001899"/>
    <property type="gene ID" value="PGSC0003DMG400000716"/>
</dbReference>
<protein>
    <recommendedName>
        <fullName evidence="4">DUF4408 domain-containing protein</fullName>
    </recommendedName>
</protein>
<dbReference type="PaxDb" id="4113-PGSC0003DMT400001899"/>
<dbReference type="FunCoup" id="M0ZJ98">
    <property type="interactions" value="21"/>
</dbReference>
<evidence type="ECO:0000313" key="3">
    <source>
        <dbReference type="Proteomes" id="UP000011115"/>
    </source>
</evidence>
<dbReference type="InParanoid" id="M0ZJ98"/>
<keyword evidence="1" id="KW-0472">Membrane</keyword>
<dbReference type="AlphaFoldDB" id="M0ZJ98"/>